<dbReference type="AlphaFoldDB" id="A0AAD5XAI3"/>
<feature type="transmembrane region" description="Helical" evidence="1">
    <location>
        <begin position="26"/>
        <end position="44"/>
    </location>
</feature>
<evidence type="ECO:0000313" key="2">
    <source>
        <dbReference type="EMBL" id="KAJ3109010.1"/>
    </source>
</evidence>
<keyword evidence="3" id="KW-1185">Reference proteome</keyword>
<dbReference type="EMBL" id="JADGJH010001832">
    <property type="protein sequence ID" value="KAJ3109010.1"/>
    <property type="molecule type" value="Genomic_DNA"/>
</dbReference>
<reference evidence="2" key="1">
    <citation type="submission" date="2020-05" db="EMBL/GenBank/DDBJ databases">
        <title>Phylogenomic resolution of chytrid fungi.</title>
        <authorList>
            <person name="Stajich J.E."/>
            <person name="Amses K."/>
            <person name="Simmons R."/>
            <person name="Seto K."/>
            <person name="Myers J."/>
            <person name="Bonds A."/>
            <person name="Quandt C.A."/>
            <person name="Barry K."/>
            <person name="Liu P."/>
            <person name="Grigoriev I."/>
            <person name="Longcore J.E."/>
            <person name="James T.Y."/>
        </authorList>
    </citation>
    <scope>NUCLEOTIDE SEQUENCE</scope>
    <source>
        <strain evidence="2">JEL0513</strain>
    </source>
</reference>
<feature type="transmembrane region" description="Helical" evidence="1">
    <location>
        <begin position="56"/>
        <end position="81"/>
    </location>
</feature>
<keyword evidence="1" id="KW-1133">Transmembrane helix</keyword>
<comment type="caution">
    <text evidence="2">The sequence shown here is derived from an EMBL/GenBank/DDBJ whole genome shotgun (WGS) entry which is preliminary data.</text>
</comment>
<feature type="transmembrane region" description="Helical" evidence="1">
    <location>
        <begin position="88"/>
        <end position="107"/>
    </location>
</feature>
<organism evidence="2 3">
    <name type="scientific">Physocladia obscura</name>
    <dbReference type="NCBI Taxonomy" id="109957"/>
    <lineage>
        <taxon>Eukaryota</taxon>
        <taxon>Fungi</taxon>
        <taxon>Fungi incertae sedis</taxon>
        <taxon>Chytridiomycota</taxon>
        <taxon>Chytridiomycota incertae sedis</taxon>
        <taxon>Chytridiomycetes</taxon>
        <taxon>Chytridiales</taxon>
        <taxon>Chytriomycetaceae</taxon>
        <taxon>Physocladia</taxon>
    </lineage>
</organism>
<proteinExistence type="predicted"/>
<feature type="transmembrane region" description="Helical" evidence="1">
    <location>
        <begin position="113"/>
        <end position="133"/>
    </location>
</feature>
<evidence type="ECO:0000256" key="1">
    <source>
        <dbReference type="SAM" id="Phobius"/>
    </source>
</evidence>
<keyword evidence="1" id="KW-0472">Membrane</keyword>
<gene>
    <name evidence="2" type="ORF">HK100_003364</name>
</gene>
<evidence type="ECO:0000313" key="3">
    <source>
        <dbReference type="Proteomes" id="UP001211907"/>
    </source>
</evidence>
<name>A0AAD5XAI3_9FUNG</name>
<keyword evidence="1" id="KW-0812">Transmembrane</keyword>
<sequence length="181" mass="19777">MASLDEAIHKFELTVSRKGLGNAVRVANIVVYVLLVLTAIFWFIEGERANHVLAVYYILLTFALIAVDIVAPIGRVLPFLLSYGGRGFVNIVVGVPMLVVPGSGYRYNSFAGPLRVFGCVTLIIGLLFSFVSLQKLVVFPRPEDLAVDLAFLLDAQRLRDNVSLNPAGVSLDIANEDNEEI</sequence>
<dbReference type="Proteomes" id="UP001211907">
    <property type="component" value="Unassembled WGS sequence"/>
</dbReference>
<accession>A0AAD5XAI3</accession>
<protein>
    <submittedName>
        <fullName evidence="2">Uncharacterized protein</fullName>
    </submittedName>
</protein>